<dbReference type="EMBL" id="BMCS01000003">
    <property type="protein sequence ID" value="GGF43933.1"/>
    <property type="molecule type" value="Genomic_DNA"/>
</dbReference>
<dbReference type="Proteomes" id="UP000632454">
    <property type="component" value="Unassembled WGS sequence"/>
</dbReference>
<evidence type="ECO:0000313" key="4">
    <source>
        <dbReference type="EMBL" id="GGF43933.1"/>
    </source>
</evidence>
<dbReference type="InterPro" id="IPR050261">
    <property type="entry name" value="FrsA_esterase"/>
</dbReference>
<protein>
    <submittedName>
        <fullName evidence="4">Alpha/beta hydrolase</fullName>
    </submittedName>
</protein>
<keyword evidence="5" id="KW-1185">Reference proteome</keyword>
<proteinExistence type="inferred from homology"/>
<dbReference type="RefSeq" id="WP_188493053.1">
    <property type="nucleotide sequence ID" value="NZ_BMCS01000003.1"/>
</dbReference>
<comment type="caution">
    <text evidence="4">The sequence shown here is derived from an EMBL/GenBank/DDBJ whole genome shotgun (WGS) entry which is preliminary data.</text>
</comment>
<keyword evidence="2 4" id="KW-0378">Hydrolase</keyword>
<evidence type="ECO:0000256" key="1">
    <source>
        <dbReference type="ARBA" id="ARBA00008645"/>
    </source>
</evidence>
<organism evidence="4 5">
    <name type="scientific">Williamsia phyllosphaerae</name>
    <dbReference type="NCBI Taxonomy" id="885042"/>
    <lineage>
        <taxon>Bacteria</taxon>
        <taxon>Bacillati</taxon>
        <taxon>Actinomycetota</taxon>
        <taxon>Actinomycetes</taxon>
        <taxon>Mycobacteriales</taxon>
        <taxon>Nocardiaceae</taxon>
        <taxon>Williamsia</taxon>
    </lineage>
</organism>
<evidence type="ECO:0000259" key="3">
    <source>
        <dbReference type="Pfam" id="PF12146"/>
    </source>
</evidence>
<evidence type="ECO:0000256" key="2">
    <source>
        <dbReference type="ARBA" id="ARBA00022801"/>
    </source>
</evidence>
<sequence length="302" mass="32432">MTHTREDVGFTSGTDRCAAWLYRPDADETTDTASDRPIVVLGHGLGAVKEMRLDAFAERFVDAGYAALVFDYRHFGASEGSPRQLLDIKKQRADWHAAIDHARSLPGIDPDRVAIFGSSFGGGHVLAVAAEDHRIAAVISQCPFTDGIASSKIQGLGASMRLSVLAVRDLVAAVTHRSRVLVPLAGHPGETALMNAPDVMDGYLGIVPDGMEFSNAVTASFGLSVPLERPGRRVRDITAPVLFGVCDNDTVAPAGPTLKYAAQARRGTVKRYPVGHFDIYVGEPFEQAIADYVDFLDEQLAV</sequence>
<feature type="domain" description="Serine aminopeptidase S33" evidence="3">
    <location>
        <begin position="36"/>
        <end position="273"/>
    </location>
</feature>
<dbReference type="GO" id="GO:0016787">
    <property type="term" value="F:hydrolase activity"/>
    <property type="evidence" value="ECO:0007669"/>
    <property type="project" value="UniProtKB-KW"/>
</dbReference>
<accession>A0ABQ1V8P4</accession>
<name>A0ABQ1V8P4_9NOCA</name>
<dbReference type="Pfam" id="PF12146">
    <property type="entry name" value="Hydrolase_4"/>
    <property type="match status" value="1"/>
</dbReference>
<evidence type="ECO:0000313" key="5">
    <source>
        <dbReference type="Proteomes" id="UP000632454"/>
    </source>
</evidence>
<reference evidence="5" key="1">
    <citation type="journal article" date="2019" name="Int. J. Syst. Evol. Microbiol.">
        <title>The Global Catalogue of Microorganisms (GCM) 10K type strain sequencing project: providing services to taxonomists for standard genome sequencing and annotation.</title>
        <authorList>
            <consortium name="The Broad Institute Genomics Platform"/>
            <consortium name="The Broad Institute Genome Sequencing Center for Infectious Disease"/>
            <person name="Wu L."/>
            <person name="Ma J."/>
        </authorList>
    </citation>
    <scope>NUCLEOTIDE SEQUENCE [LARGE SCALE GENOMIC DNA]</scope>
    <source>
        <strain evidence="5">CCM 7855</strain>
    </source>
</reference>
<dbReference type="SUPFAM" id="SSF53474">
    <property type="entry name" value="alpha/beta-Hydrolases"/>
    <property type="match status" value="1"/>
</dbReference>
<dbReference type="PANTHER" id="PTHR22946:SF9">
    <property type="entry name" value="POLYKETIDE TRANSFERASE AF380"/>
    <property type="match status" value="1"/>
</dbReference>
<dbReference type="InterPro" id="IPR022742">
    <property type="entry name" value="Hydrolase_4"/>
</dbReference>
<comment type="similarity">
    <text evidence="1">Belongs to the AB hydrolase superfamily.</text>
</comment>
<gene>
    <name evidence="4" type="ORF">GCM10007298_44620</name>
</gene>
<dbReference type="PANTHER" id="PTHR22946">
    <property type="entry name" value="DIENELACTONE HYDROLASE DOMAIN-CONTAINING PROTEIN-RELATED"/>
    <property type="match status" value="1"/>
</dbReference>
<dbReference type="Gene3D" id="3.40.50.1820">
    <property type="entry name" value="alpha/beta hydrolase"/>
    <property type="match status" value="1"/>
</dbReference>
<dbReference type="InterPro" id="IPR029058">
    <property type="entry name" value="AB_hydrolase_fold"/>
</dbReference>